<gene>
    <name evidence="6" type="ORF">BUALT_Bualt19G0030800</name>
</gene>
<dbReference type="EMBL" id="WHWC01000019">
    <property type="protein sequence ID" value="KAG8363518.1"/>
    <property type="molecule type" value="Genomic_DNA"/>
</dbReference>
<keyword evidence="2" id="KW-0489">Methyltransferase</keyword>
<evidence type="ECO:0000256" key="1">
    <source>
        <dbReference type="ARBA" id="ARBA00007967"/>
    </source>
</evidence>
<evidence type="ECO:0000256" key="5">
    <source>
        <dbReference type="ARBA" id="ARBA00022842"/>
    </source>
</evidence>
<accession>A0AAV6W906</accession>
<keyword evidence="4" id="KW-0479">Metal-binding</keyword>
<dbReference type="InterPro" id="IPR042086">
    <property type="entry name" value="MeTrfase_capping"/>
</dbReference>
<evidence type="ECO:0000313" key="7">
    <source>
        <dbReference type="Proteomes" id="UP000826271"/>
    </source>
</evidence>
<dbReference type="Gene3D" id="1.10.1200.270">
    <property type="entry name" value="Methyltransferase, alpha-helical capping domain"/>
    <property type="match status" value="1"/>
</dbReference>
<dbReference type="Proteomes" id="UP000826271">
    <property type="component" value="Unassembled WGS sequence"/>
</dbReference>
<evidence type="ECO:0000256" key="2">
    <source>
        <dbReference type="ARBA" id="ARBA00022603"/>
    </source>
</evidence>
<dbReference type="PANTHER" id="PTHR31009">
    <property type="entry name" value="S-ADENOSYL-L-METHIONINE:CARBOXYL METHYLTRANSFERASE FAMILY PROTEIN"/>
    <property type="match status" value="1"/>
</dbReference>
<reference evidence="6" key="1">
    <citation type="submission" date="2019-10" db="EMBL/GenBank/DDBJ databases">
        <authorList>
            <person name="Zhang R."/>
            <person name="Pan Y."/>
            <person name="Wang J."/>
            <person name="Ma R."/>
            <person name="Yu S."/>
        </authorList>
    </citation>
    <scope>NUCLEOTIDE SEQUENCE</scope>
    <source>
        <strain evidence="6">LA-IB0</strain>
        <tissue evidence="6">Leaf</tissue>
    </source>
</reference>
<dbReference type="Gene3D" id="3.40.50.150">
    <property type="entry name" value="Vaccinia Virus protein VP39"/>
    <property type="match status" value="1"/>
</dbReference>
<name>A0AAV6W906_9LAMI</name>
<dbReference type="InterPro" id="IPR029063">
    <property type="entry name" value="SAM-dependent_MTases_sf"/>
</dbReference>
<evidence type="ECO:0000256" key="3">
    <source>
        <dbReference type="ARBA" id="ARBA00022679"/>
    </source>
</evidence>
<sequence length="412" mass="47371">MVVLSCVSGVFDDSKLCTEDGELKNDSLSSNNTLLLKKPSSSLANHDYVEKINEFEFYVDMVQHRHSFLSLCHFLLYREFDNSILFDKMVICSLKCGLAGEGNSQTRLFTRNAGCSFELNVLPCQDTLSDIFQTMSTRVTLKNIGYLQGGLLCCSSFLALFNHRNKENNKDTVPRHGKLGYQNHGIFWMRLSKTCSLIIGNVPTKCFRIADLGCSSGPNTLFLVSHIIEKIEELCMDNNLSRSVEFEVLLNDLPENDFNNVFKMLPSFHHEKLNNDEEKDIKCFISGLPGSFYGRLLPSKSLNFVYSSYSLHWLSQANDPVLKKVEIYEHGRKLDPNWEEPYKVMEILKQSIYKLEDLQVFDDSTFCREDEKLENDTKHSNNTLLLEKPFSSFPNQDYVEKINEFQFYVDTV</sequence>
<keyword evidence="5" id="KW-0460">Magnesium</keyword>
<evidence type="ECO:0000256" key="4">
    <source>
        <dbReference type="ARBA" id="ARBA00022723"/>
    </source>
</evidence>
<comment type="similarity">
    <text evidence="1">Belongs to the methyltransferase superfamily. Type-7 methyltransferase family.</text>
</comment>
<proteinExistence type="inferred from homology"/>
<dbReference type="Pfam" id="PF03492">
    <property type="entry name" value="Methyltransf_7"/>
    <property type="match status" value="1"/>
</dbReference>
<keyword evidence="3" id="KW-0808">Transferase</keyword>
<dbReference type="SUPFAM" id="SSF53335">
    <property type="entry name" value="S-adenosyl-L-methionine-dependent methyltransferases"/>
    <property type="match status" value="1"/>
</dbReference>
<protein>
    <submittedName>
        <fullName evidence="6">Uncharacterized protein</fullName>
    </submittedName>
</protein>
<dbReference type="InterPro" id="IPR005299">
    <property type="entry name" value="MeTrfase_7"/>
</dbReference>
<comment type="caution">
    <text evidence="6">The sequence shown here is derived from an EMBL/GenBank/DDBJ whole genome shotgun (WGS) entry which is preliminary data.</text>
</comment>
<dbReference type="GO" id="GO:0008168">
    <property type="term" value="F:methyltransferase activity"/>
    <property type="evidence" value="ECO:0007669"/>
    <property type="project" value="UniProtKB-KW"/>
</dbReference>
<keyword evidence="7" id="KW-1185">Reference proteome</keyword>
<organism evidence="6 7">
    <name type="scientific">Buddleja alternifolia</name>
    <dbReference type="NCBI Taxonomy" id="168488"/>
    <lineage>
        <taxon>Eukaryota</taxon>
        <taxon>Viridiplantae</taxon>
        <taxon>Streptophyta</taxon>
        <taxon>Embryophyta</taxon>
        <taxon>Tracheophyta</taxon>
        <taxon>Spermatophyta</taxon>
        <taxon>Magnoliopsida</taxon>
        <taxon>eudicotyledons</taxon>
        <taxon>Gunneridae</taxon>
        <taxon>Pentapetalae</taxon>
        <taxon>asterids</taxon>
        <taxon>lamiids</taxon>
        <taxon>Lamiales</taxon>
        <taxon>Scrophulariaceae</taxon>
        <taxon>Buddlejeae</taxon>
        <taxon>Buddleja</taxon>
    </lineage>
</organism>
<evidence type="ECO:0000313" key="6">
    <source>
        <dbReference type="EMBL" id="KAG8363518.1"/>
    </source>
</evidence>
<dbReference type="GO" id="GO:0046872">
    <property type="term" value="F:metal ion binding"/>
    <property type="evidence" value="ECO:0007669"/>
    <property type="project" value="UniProtKB-KW"/>
</dbReference>
<dbReference type="GO" id="GO:0032259">
    <property type="term" value="P:methylation"/>
    <property type="evidence" value="ECO:0007669"/>
    <property type="project" value="UniProtKB-KW"/>
</dbReference>
<dbReference type="AlphaFoldDB" id="A0AAV6W906"/>